<dbReference type="InParanoid" id="K9TMC6"/>
<organism evidence="3 4">
    <name type="scientific">Oscillatoria acuminata PCC 6304</name>
    <dbReference type="NCBI Taxonomy" id="56110"/>
    <lineage>
        <taxon>Bacteria</taxon>
        <taxon>Bacillati</taxon>
        <taxon>Cyanobacteriota</taxon>
        <taxon>Cyanophyceae</taxon>
        <taxon>Oscillatoriophycideae</taxon>
        <taxon>Oscillatoriales</taxon>
        <taxon>Oscillatoriaceae</taxon>
        <taxon>Oscillatoria</taxon>
    </lineage>
</organism>
<dbReference type="OrthoDB" id="444941at2"/>
<dbReference type="Proteomes" id="UP000010367">
    <property type="component" value="Chromosome"/>
</dbReference>
<evidence type="ECO:0000313" key="4">
    <source>
        <dbReference type="Proteomes" id="UP000010367"/>
    </source>
</evidence>
<dbReference type="PATRIC" id="fig|56110.3.peg.4470"/>
<evidence type="ECO:0000259" key="2">
    <source>
        <dbReference type="SMART" id="SM01080"/>
    </source>
</evidence>
<dbReference type="RefSeq" id="WP_015149903.1">
    <property type="nucleotide sequence ID" value="NC_019693.1"/>
</dbReference>
<dbReference type="EMBL" id="CP003607">
    <property type="protein sequence ID" value="AFY83276.1"/>
    <property type="molecule type" value="Genomic_DNA"/>
</dbReference>
<dbReference type="Pfam" id="PF12770">
    <property type="entry name" value="CHAT"/>
    <property type="match status" value="1"/>
</dbReference>
<feature type="transmembrane region" description="Helical" evidence="1">
    <location>
        <begin position="688"/>
        <end position="705"/>
    </location>
</feature>
<dbReference type="InterPro" id="IPR024983">
    <property type="entry name" value="CHAT_dom"/>
</dbReference>
<dbReference type="AlphaFoldDB" id="K9TMC6"/>
<gene>
    <name evidence="3" type="ORF">Oscil6304_3716</name>
</gene>
<feature type="transmembrane region" description="Helical" evidence="1">
    <location>
        <begin position="738"/>
        <end position="757"/>
    </location>
</feature>
<dbReference type="STRING" id="56110.Oscil6304_3716"/>
<feature type="domain" description="CHASE2" evidence="2">
    <location>
        <begin position="397"/>
        <end position="701"/>
    </location>
</feature>
<keyword evidence="4" id="KW-1185">Reference proteome</keyword>
<dbReference type="eggNOG" id="COG4252">
    <property type="taxonomic scope" value="Bacteria"/>
</dbReference>
<proteinExistence type="predicted"/>
<keyword evidence="1 3" id="KW-0812">Transmembrane</keyword>
<keyword evidence="1" id="KW-0472">Membrane</keyword>
<dbReference type="HOGENOM" id="CLU_010903_0_0_3"/>
<protein>
    <submittedName>
        <fullName evidence="3">Putative transmembrane sensor domain protein</fullName>
    </submittedName>
</protein>
<dbReference type="SMART" id="SM01080">
    <property type="entry name" value="CHASE2"/>
    <property type="match status" value="1"/>
</dbReference>
<sequence>MSKVVVINLGYGNLLAGFPNVSVLLWEPENPRPLKFIGALPPATELEAIYRRWHLIYQALYRSPGWRPRIKIEREDITNVSQVEFADICTQYVQLIDEWLNAEEFRNIDRQLRSHLHHSDEIQVILETDDESVRRLPWHFWKFLSDYPKAEIALSAPQYQRVEKSHHRKQMRILAILGDSNGIDIAGDRSTLSEIPDAETVFLVEPSRQEVDEQLWDDRGWDILFFAGHSESEKEGNRGLFAINPRDKIGISHLKLALKTAITRGLQLAIFNSCEGLGLAKELADLQIPQIIVMRESVADGVAHLFLVNFVKAFSRGSSFYLAVRQARERLQGVEDQFPCASWLPVICQNPAEVPMHWRSQPVAETQQSSKVGDRWVGLIPLAVTLMMIIIRQLGLLEGWELKAYDHFMRSRPPEPPDSRILIVEITQPDIQLQGTYPIPDATLTQLLQQLERHQPRAVGLTLYRDLPVPPGPHAELIAQMQQQSNLFAICSFDKSHRESVRSPVGIPEERLGFDDALIDPDEVVRRHLLFMKQQPECPTLTSLSFQLAAEYLKAENIEPQRLTDSRIELGKAIFTQMKPNTGGYKTLGKGGWDILLNYRPFPIAQTLTLTEVLNGEFNPNLVRDRIVLIGTTSRVEATVFFTPYSISKFPSQKVPGVLLQAQKVSEIISAALDERPMIKVWSGWKELLWIGLWSGVGSAIAWCIRGRIRRVSAISVAIGLLYFLCYLLFLQSTWVPLIPPALGLVLCYWSLVIGPLTRDKGQTTRD</sequence>
<dbReference type="InterPro" id="IPR007890">
    <property type="entry name" value="CHASE2"/>
</dbReference>
<accession>K9TMC6</accession>
<keyword evidence="1" id="KW-1133">Transmembrane helix</keyword>
<name>K9TMC6_9CYAN</name>
<dbReference type="KEGG" id="oac:Oscil6304_3716"/>
<feature type="transmembrane region" description="Helical" evidence="1">
    <location>
        <begin position="712"/>
        <end position="732"/>
    </location>
</feature>
<evidence type="ECO:0000313" key="3">
    <source>
        <dbReference type="EMBL" id="AFY83276.1"/>
    </source>
</evidence>
<dbReference type="Pfam" id="PF05226">
    <property type="entry name" value="CHASE2"/>
    <property type="match status" value="1"/>
</dbReference>
<reference evidence="3 4" key="1">
    <citation type="submission" date="2012-06" db="EMBL/GenBank/DDBJ databases">
        <title>Finished chromosome of genome of Oscillatoria acuminata PCC 6304.</title>
        <authorList>
            <consortium name="US DOE Joint Genome Institute"/>
            <person name="Gugger M."/>
            <person name="Coursin T."/>
            <person name="Rippka R."/>
            <person name="Tandeau De Marsac N."/>
            <person name="Huntemann M."/>
            <person name="Wei C.-L."/>
            <person name="Han J."/>
            <person name="Detter J.C."/>
            <person name="Han C."/>
            <person name="Tapia R."/>
            <person name="Davenport K."/>
            <person name="Daligault H."/>
            <person name="Erkkila T."/>
            <person name="Gu W."/>
            <person name="Munk A.C.C."/>
            <person name="Teshima H."/>
            <person name="Xu Y."/>
            <person name="Chain P."/>
            <person name="Chen A."/>
            <person name="Krypides N."/>
            <person name="Mavromatis K."/>
            <person name="Markowitz V."/>
            <person name="Szeto E."/>
            <person name="Ivanova N."/>
            <person name="Mikhailova N."/>
            <person name="Ovchinnikova G."/>
            <person name="Pagani I."/>
            <person name="Pati A."/>
            <person name="Goodwin L."/>
            <person name="Peters L."/>
            <person name="Pitluck S."/>
            <person name="Woyke T."/>
            <person name="Kerfeld C."/>
        </authorList>
    </citation>
    <scope>NUCLEOTIDE SEQUENCE [LARGE SCALE GENOMIC DNA]</scope>
    <source>
        <strain evidence="3 4">PCC 6304</strain>
    </source>
</reference>
<evidence type="ECO:0000256" key="1">
    <source>
        <dbReference type="SAM" id="Phobius"/>
    </source>
</evidence>